<dbReference type="EMBL" id="CAXITT010000001">
    <property type="protein sequence ID" value="CAL1525901.1"/>
    <property type="molecule type" value="Genomic_DNA"/>
</dbReference>
<dbReference type="Proteomes" id="UP001497497">
    <property type="component" value="Unassembled WGS sequence"/>
</dbReference>
<feature type="region of interest" description="Disordered" evidence="2">
    <location>
        <begin position="132"/>
        <end position="179"/>
    </location>
</feature>
<feature type="region of interest" description="Disordered" evidence="2">
    <location>
        <begin position="51"/>
        <end position="71"/>
    </location>
</feature>
<sequence length="179" mass="19265">MGIMSKGNRLPERPKPPNWEAIIADISRISDDTDVVFTIGKSSIASINSGITASTSPSERSSTISDSECSQTNSDEIQASYANVLRLISLYTDLKDAPSELENQYSELKKMGLDMTESISKLKSLAEDISLETSGPKGDARTATVVKQGSSSQSSTKPAAHIHSNIATKEKSGRQKKKK</sequence>
<dbReference type="InterPro" id="IPR028227">
    <property type="entry name" value="UPF0449"/>
</dbReference>
<evidence type="ECO:0000313" key="4">
    <source>
        <dbReference type="Proteomes" id="UP001497497"/>
    </source>
</evidence>
<reference evidence="3 4" key="1">
    <citation type="submission" date="2024-04" db="EMBL/GenBank/DDBJ databases">
        <authorList>
            <consortium name="Genoscope - CEA"/>
            <person name="William W."/>
        </authorList>
    </citation>
    <scope>NUCLEOTIDE SEQUENCE [LARGE SCALE GENOMIC DNA]</scope>
</reference>
<dbReference type="AlphaFoldDB" id="A0AAV2GY15"/>
<accession>A0AAV2GY15</accession>
<proteinExistence type="inferred from homology"/>
<comment type="similarity">
    <text evidence="1">Belongs to the UPF0449 family.</text>
</comment>
<evidence type="ECO:0000256" key="1">
    <source>
        <dbReference type="ARBA" id="ARBA00006137"/>
    </source>
</evidence>
<evidence type="ECO:0000313" key="3">
    <source>
        <dbReference type="EMBL" id="CAL1525901.1"/>
    </source>
</evidence>
<name>A0AAV2GY15_LYMST</name>
<comment type="caution">
    <text evidence="3">The sequence shown here is derived from an EMBL/GenBank/DDBJ whole genome shotgun (WGS) entry which is preliminary data.</text>
</comment>
<feature type="compositionally biased region" description="Polar residues" evidence="2">
    <location>
        <begin position="145"/>
        <end position="157"/>
    </location>
</feature>
<protein>
    <submittedName>
        <fullName evidence="3">Uncharacterized protein</fullName>
    </submittedName>
</protein>
<gene>
    <name evidence="3" type="ORF">GSLYS_00000078001</name>
</gene>
<keyword evidence="4" id="KW-1185">Reference proteome</keyword>
<organism evidence="3 4">
    <name type="scientific">Lymnaea stagnalis</name>
    <name type="common">Great pond snail</name>
    <name type="synonym">Helix stagnalis</name>
    <dbReference type="NCBI Taxonomy" id="6523"/>
    <lineage>
        <taxon>Eukaryota</taxon>
        <taxon>Metazoa</taxon>
        <taxon>Spiralia</taxon>
        <taxon>Lophotrochozoa</taxon>
        <taxon>Mollusca</taxon>
        <taxon>Gastropoda</taxon>
        <taxon>Heterobranchia</taxon>
        <taxon>Euthyneura</taxon>
        <taxon>Panpulmonata</taxon>
        <taxon>Hygrophila</taxon>
        <taxon>Lymnaeoidea</taxon>
        <taxon>Lymnaeidae</taxon>
        <taxon>Lymnaea</taxon>
    </lineage>
</organism>
<dbReference type="Pfam" id="PF15136">
    <property type="entry name" value="UPF0449"/>
    <property type="match status" value="1"/>
</dbReference>
<feature type="compositionally biased region" description="Low complexity" evidence="2">
    <location>
        <begin position="54"/>
        <end position="70"/>
    </location>
</feature>
<dbReference type="PANTHER" id="PTHR34766">
    <property type="entry name" value="UPF0449 PROTEIN C19ORF25"/>
    <property type="match status" value="1"/>
</dbReference>
<evidence type="ECO:0000256" key="2">
    <source>
        <dbReference type="SAM" id="MobiDB-lite"/>
    </source>
</evidence>
<dbReference type="PANTHER" id="PTHR34766:SF1">
    <property type="entry name" value="UPF0449 PROTEIN C19ORF25"/>
    <property type="match status" value="1"/>
</dbReference>